<dbReference type="Gene3D" id="1.10.3210.10">
    <property type="entry name" value="Hypothetical protein af1432"/>
    <property type="match status" value="1"/>
</dbReference>
<dbReference type="InterPro" id="IPR013976">
    <property type="entry name" value="HDOD"/>
</dbReference>
<dbReference type="PROSITE" id="PS51833">
    <property type="entry name" value="HDOD"/>
    <property type="match status" value="1"/>
</dbReference>
<protein>
    <submittedName>
        <fullName evidence="2">HDOD domain-containing protein</fullName>
    </submittedName>
</protein>
<name>A0A316A4Q3_9ACTN</name>
<evidence type="ECO:0000259" key="1">
    <source>
        <dbReference type="PROSITE" id="PS51833"/>
    </source>
</evidence>
<organism evidence="2 3">
    <name type="scientific">Quadrisphaera granulorum</name>
    <dbReference type="NCBI Taxonomy" id="317664"/>
    <lineage>
        <taxon>Bacteria</taxon>
        <taxon>Bacillati</taxon>
        <taxon>Actinomycetota</taxon>
        <taxon>Actinomycetes</taxon>
        <taxon>Kineosporiales</taxon>
        <taxon>Kineosporiaceae</taxon>
        <taxon>Quadrisphaera</taxon>
    </lineage>
</organism>
<dbReference type="AlphaFoldDB" id="A0A316A4Q3"/>
<sequence length="299" mass="30799">MTDVADVSGAADTADSAGAVDRDGLDERESAEATLAALVDVVDDLASRRPVASRIVAMTADSSVGSPELAGVLASDVALTARVTRLANSVFYGLSGRVRTLPFAVTVVGFAAVRAMAATAAAGADTEGVLPEDTWVRSEAVAVACGELAPVFGIPAPEVFCLGLLAGLGQAVLAHHDPTGYRAILDDDDVRRGGRQALLAAERTAFGVCHTEVSAAALSAWHFPDELAEALHLVDAPGGTTAWSRCLGTALEAVERAASPQAPPRDPWLLSSGRVAEDRLRALASRLQVTAPREEPGET</sequence>
<feature type="domain" description="HDOD" evidence="1">
    <location>
        <begin position="45"/>
        <end position="237"/>
    </location>
</feature>
<dbReference type="Proteomes" id="UP000245469">
    <property type="component" value="Unassembled WGS sequence"/>
</dbReference>
<dbReference type="EMBL" id="QGDQ01000018">
    <property type="protein sequence ID" value="PWJ52675.1"/>
    <property type="molecule type" value="Genomic_DNA"/>
</dbReference>
<proteinExistence type="predicted"/>
<gene>
    <name evidence="2" type="ORF">BXY45_11846</name>
</gene>
<dbReference type="InterPro" id="IPR052340">
    <property type="entry name" value="RNase_Y/CdgJ"/>
</dbReference>
<evidence type="ECO:0000313" key="3">
    <source>
        <dbReference type="Proteomes" id="UP000245469"/>
    </source>
</evidence>
<evidence type="ECO:0000313" key="2">
    <source>
        <dbReference type="EMBL" id="PWJ52675.1"/>
    </source>
</evidence>
<accession>A0A316A4Q3</accession>
<dbReference type="PANTHER" id="PTHR33525:SF3">
    <property type="entry name" value="RIBONUCLEASE Y"/>
    <property type="match status" value="1"/>
</dbReference>
<keyword evidence="3" id="KW-1185">Reference proteome</keyword>
<dbReference type="SUPFAM" id="SSF109604">
    <property type="entry name" value="HD-domain/PDEase-like"/>
    <property type="match status" value="1"/>
</dbReference>
<dbReference type="Pfam" id="PF08668">
    <property type="entry name" value="HDOD"/>
    <property type="match status" value="1"/>
</dbReference>
<dbReference type="PANTHER" id="PTHR33525">
    <property type="match status" value="1"/>
</dbReference>
<comment type="caution">
    <text evidence="2">The sequence shown here is derived from an EMBL/GenBank/DDBJ whole genome shotgun (WGS) entry which is preliminary data.</text>
</comment>
<reference evidence="2 3" key="1">
    <citation type="submission" date="2018-03" db="EMBL/GenBank/DDBJ databases">
        <title>Genomic Encyclopedia of Archaeal and Bacterial Type Strains, Phase II (KMG-II): from individual species to whole genera.</title>
        <authorList>
            <person name="Goeker M."/>
        </authorList>
    </citation>
    <scope>NUCLEOTIDE SEQUENCE [LARGE SCALE GENOMIC DNA]</scope>
    <source>
        <strain evidence="2 3">DSM 44889</strain>
    </source>
</reference>